<keyword evidence="1" id="KW-0677">Repeat</keyword>
<comment type="caution">
    <text evidence="5">The sequence shown here is derived from an EMBL/GenBank/DDBJ whole genome shotgun (WGS) entry which is preliminary data.</text>
</comment>
<keyword evidence="6" id="KW-1185">Reference proteome</keyword>
<dbReference type="InterPro" id="IPR004088">
    <property type="entry name" value="KH_dom_type_1"/>
</dbReference>
<dbReference type="Proteomes" id="UP001255856">
    <property type="component" value="Unassembled WGS sequence"/>
</dbReference>
<dbReference type="SMART" id="SM00322">
    <property type="entry name" value="KH"/>
    <property type="match status" value="2"/>
</dbReference>
<dbReference type="Gene3D" id="3.30.1370.10">
    <property type="entry name" value="K Homology domain, type 1"/>
    <property type="match status" value="2"/>
</dbReference>
<dbReference type="Pfam" id="PF00013">
    <property type="entry name" value="KH_1"/>
    <property type="match status" value="2"/>
</dbReference>
<organism evidence="5 6">
    <name type="scientific">Prototheca wickerhamii</name>
    <dbReference type="NCBI Taxonomy" id="3111"/>
    <lineage>
        <taxon>Eukaryota</taxon>
        <taxon>Viridiplantae</taxon>
        <taxon>Chlorophyta</taxon>
        <taxon>core chlorophytes</taxon>
        <taxon>Trebouxiophyceae</taxon>
        <taxon>Chlorellales</taxon>
        <taxon>Chlorellaceae</taxon>
        <taxon>Prototheca</taxon>
    </lineage>
</organism>
<keyword evidence="2" id="KW-0694">RNA-binding</keyword>
<evidence type="ECO:0000256" key="3">
    <source>
        <dbReference type="SAM" id="MobiDB-lite"/>
    </source>
</evidence>
<evidence type="ECO:0000313" key="6">
    <source>
        <dbReference type="Proteomes" id="UP001255856"/>
    </source>
</evidence>
<dbReference type="EMBL" id="JASFZW010000001">
    <property type="protein sequence ID" value="KAK2080472.1"/>
    <property type="molecule type" value="Genomic_DNA"/>
</dbReference>
<dbReference type="InterPro" id="IPR004087">
    <property type="entry name" value="KH_dom"/>
</dbReference>
<dbReference type="PROSITE" id="PS50084">
    <property type="entry name" value="KH_TYPE_1"/>
    <property type="match status" value="2"/>
</dbReference>
<sequence length="486" mass="49581">MAAGNPRVYVKLLVSNGAAGSIIGKAGTTINDFQTRTFARIQLSKSQEFYPGTQDRTLLVSGRLKQVVAALGLTLDKLLREGVAALVDAPARRGGAEPAAACDGGGAASDLAGAELADGHSAAQQAKKAPHVVLKMLVPQPLCGIIIGKNGTTVRAISRSTGTSICVLQGDPPSQMLAHRVVTVTGPCPGILRAVALLVLKQADDPQFQLFSELPSAFAASPASVMPPPPYYAGAHGSPPGAYHVSAYGGAAGHSGYYGPAPSYGPPPPPPAAYDWEGVTSRRSSSSSGRGRPSQNASSSASSTPRSPGGGPQRPFRPFSRTQLTITQEQASLLSSGGYTLLNSIASGSGARLRLEHGIHHVPGRPGRLRVLTMSGAPASLHQAYARLAAHVGPAFAFGAPTQTPGFAFPIHGTEYGGVTHYSYAGPIAAHTVAGCTYYHSPAHGSAPFFPAPGSFGPPAWAPGPGASALGSEPSSADEPSDDGRD</sequence>
<dbReference type="SUPFAM" id="SSF54791">
    <property type="entry name" value="Eukaryotic type KH-domain (KH-domain type I)"/>
    <property type="match status" value="2"/>
</dbReference>
<feature type="compositionally biased region" description="Low complexity" evidence="3">
    <location>
        <begin position="281"/>
        <end position="318"/>
    </location>
</feature>
<evidence type="ECO:0000259" key="4">
    <source>
        <dbReference type="SMART" id="SM00322"/>
    </source>
</evidence>
<dbReference type="PANTHER" id="PTHR10288">
    <property type="entry name" value="KH DOMAIN CONTAINING RNA BINDING PROTEIN"/>
    <property type="match status" value="1"/>
</dbReference>
<dbReference type="GO" id="GO:0003723">
    <property type="term" value="F:RNA binding"/>
    <property type="evidence" value="ECO:0007669"/>
    <property type="project" value="UniProtKB-UniRule"/>
</dbReference>
<accession>A0AAD9IPT0</accession>
<proteinExistence type="predicted"/>
<reference evidence="5" key="1">
    <citation type="submission" date="2021-01" db="EMBL/GenBank/DDBJ databases">
        <authorList>
            <person name="Eckstrom K.M.E."/>
        </authorList>
    </citation>
    <scope>NUCLEOTIDE SEQUENCE</scope>
    <source>
        <strain evidence="5">UVCC 0001</strain>
    </source>
</reference>
<gene>
    <name evidence="5" type="ORF">QBZ16_000325</name>
</gene>
<feature type="domain" description="K Homology" evidence="4">
    <location>
        <begin position="6"/>
        <end position="79"/>
    </location>
</feature>
<feature type="region of interest" description="Disordered" evidence="3">
    <location>
        <begin position="460"/>
        <end position="486"/>
    </location>
</feature>
<evidence type="ECO:0000256" key="2">
    <source>
        <dbReference type="PROSITE-ProRule" id="PRU00117"/>
    </source>
</evidence>
<dbReference type="InterPro" id="IPR036612">
    <property type="entry name" value="KH_dom_type_1_sf"/>
</dbReference>
<evidence type="ECO:0000313" key="5">
    <source>
        <dbReference type="EMBL" id="KAK2080472.1"/>
    </source>
</evidence>
<name>A0AAD9IPT0_PROWI</name>
<feature type="domain" description="K Homology" evidence="4">
    <location>
        <begin position="130"/>
        <end position="204"/>
    </location>
</feature>
<evidence type="ECO:0000256" key="1">
    <source>
        <dbReference type="ARBA" id="ARBA00022737"/>
    </source>
</evidence>
<feature type="region of interest" description="Disordered" evidence="3">
    <location>
        <begin position="269"/>
        <end position="318"/>
    </location>
</feature>
<feature type="compositionally biased region" description="Low complexity" evidence="3">
    <location>
        <begin position="460"/>
        <end position="478"/>
    </location>
</feature>
<dbReference type="AlphaFoldDB" id="A0AAD9IPT0"/>
<protein>
    <recommendedName>
        <fullName evidence="4">K Homology domain-containing protein</fullName>
    </recommendedName>
</protein>